<dbReference type="AlphaFoldDB" id="A0ABD6ENE7"/>
<proteinExistence type="predicted"/>
<dbReference type="EMBL" id="JBGFUD010003580">
    <property type="protein sequence ID" value="MFH4978844.1"/>
    <property type="molecule type" value="Genomic_DNA"/>
</dbReference>
<feature type="compositionally biased region" description="Basic and acidic residues" evidence="1">
    <location>
        <begin position="89"/>
        <end position="99"/>
    </location>
</feature>
<feature type="region of interest" description="Disordered" evidence="1">
    <location>
        <begin position="83"/>
        <end position="120"/>
    </location>
</feature>
<accession>A0ABD6ENE7</accession>
<evidence type="ECO:0000313" key="2">
    <source>
        <dbReference type="EMBL" id="MFH4978844.1"/>
    </source>
</evidence>
<evidence type="ECO:0000256" key="1">
    <source>
        <dbReference type="SAM" id="MobiDB-lite"/>
    </source>
</evidence>
<organism evidence="2 3">
    <name type="scientific">Gnathostoma spinigerum</name>
    <dbReference type="NCBI Taxonomy" id="75299"/>
    <lineage>
        <taxon>Eukaryota</taxon>
        <taxon>Metazoa</taxon>
        <taxon>Ecdysozoa</taxon>
        <taxon>Nematoda</taxon>
        <taxon>Chromadorea</taxon>
        <taxon>Rhabditida</taxon>
        <taxon>Spirurina</taxon>
        <taxon>Gnathostomatomorpha</taxon>
        <taxon>Gnathostomatoidea</taxon>
        <taxon>Gnathostomatidae</taxon>
        <taxon>Gnathostoma</taxon>
    </lineage>
</organism>
<dbReference type="Proteomes" id="UP001608902">
    <property type="component" value="Unassembled WGS sequence"/>
</dbReference>
<gene>
    <name evidence="2" type="ORF">AB6A40_005553</name>
</gene>
<sequence>MDYMAMLYGSETRTVMKKTEMMMRVAQRRMDRMMARVTLRDRKTNEWLRGVTKVKDFVKCARKTKIQWARKLALMDVNNWARRSTKWQSRREKEPRSTKNEAASLDMQDSGASVDEESDQ</sequence>
<reference evidence="2 3" key="1">
    <citation type="submission" date="2024-08" db="EMBL/GenBank/DDBJ databases">
        <title>Gnathostoma spinigerum genome.</title>
        <authorList>
            <person name="Gonzalez-Bertolin B."/>
            <person name="Monzon S."/>
            <person name="Zaballos A."/>
            <person name="Jimenez P."/>
            <person name="Dekumyoy P."/>
            <person name="Varona S."/>
            <person name="Cuesta I."/>
            <person name="Sumanam S."/>
            <person name="Adisakwattana P."/>
            <person name="Gasser R.B."/>
            <person name="Hernandez-Gonzalez A."/>
            <person name="Young N.D."/>
            <person name="Perteguer M.J."/>
        </authorList>
    </citation>
    <scope>NUCLEOTIDE SEQUENCE [LARGE SCALE GENOMIC DNA]</scope>
    <source>
        <strain evidence="2">AL3</strain>
        <tissue evidence="2">Liver</tissue>
    </source>
</reference>
<protein>
    <submittedName>
        <fullName evidence="2">Uncharacterized protein</fullName>
    </submittedName>
</protein>
<keyword evidence="3" id="KW-1185">Reference proteome</keyword>
<name>A0ABD6ENE7_9BILA</name>
<evidence type="ECO:0000313" key="3">
    <source>
        <dbReference type="Proteomes" id="UP001608902"/>
    </source>
</evidence>
<comment type="caution">
    <text evidence="2">The sequence shown here is derived from an EMBL/GenBank/DDBJ whole genome shotgun (WGS) entry which is preliminary data.</text>
</comment>